<comment type="caution">
    <text evidence="18">The sequence shown here is derived from an EMBL/GenBank/DDBJ whole genome shotgun (WGS) entry which is preliminary data.</text>
</comment>
<dbReference type="SMART" id="SM00400">
    <property type="entry name" value="ZnF_CHCC"/>
    <property type="match status" value="1"/>
</dbReference>
<dbReference type="OrthoDB" id="9803773at2"/>
<keyword evidence="5 12" id="KW-0235">DNA replication</keyword>
<dbReference type="SMART" id="SM00493">
    <property type="entry name" value="TOPRIM"/>
    <property type="match status" value="1"/>
</dbReference>
<dbReference type="InterPro" id="IPR030846">
    <property type="entry name" value="DnaG_bac"/>
</dbReference>
<dbReference type="PANTHER" id="PTHR30313:SF2">
    <property type="entry name" value="DNA PRIMASE"/>
    <property type="match status" value="1"/>
</dbReference>
<feature type="compositionally biased region" description="Low complexity" evidence="15">
    <location>
        <begin position="461"/>
        <end position="477"/>
    </location>
</feature>
<dbReference type="InterPro" id="IPR013264">
    <property type="entry name" value="DNAG_N"/>
</dbReference>
<keyword evidence="11 12" id="KW-0804">Transcription</keyword>
<keyword evidence="10 12" id="KW-0238">DNA-binding</keyword>
<evidence type="ECO:0000313" key="19">
    <source>
        <dbReference type="Proteomes" id="UP000306740"/>
    </source>
</evidence>
<dbReference type="GO" id="GO:1990077">
    <property type="term" value="C:primosome complex"/>
    <property type="evidence" value="ECO:0007669"/>
    <property type="project" value="UniProtKB-KW"/>
</dbReference>
<dbReference type="Pfam" id="PF08275">
    <property type="entry name" value="DNAG_N"/>
    <property type="match status" value="1"/>
</dbReference>
<feature type="region of interest" description="Disordered" evidence="15">
    <location>
        <begin position="442"/>
        <end position="491"/>
    </location>
</feature>
<evidence type="ECO:0000256" key="10">
    <source>
        <dbReference type="ARBA" id="ARBA00023125"/>
    </source>
</evidence>
<evidence type="ECO:0000313" key="18">
    <source>
        <dbReference type="EMBL" id="TNC47756.1"/>
    </source>
</evidence>
<evidence type="ECO:0000256" key="8">
    <source>
        <dbReference type="ARBA" id="ARBA00022833"/>
    </source>
</evidence>
<dbReference type="EMBL" id="VDFR01000113">
    <property type="protein sequence ID" value="TNC39570.1"/>
    <property type="molecule type" value="Genomic_DNA"/>
</dbReference>
<dbReference type="EC" id="2.7.7.101" evidence="12"/>
<evidence type="ECO:0000256" key="7">
    <source>
        <dbReference type="ARBA" id="ARBA00022771"/>
    </source>
</evidence>
<dbReference type="InterPro" id="IPR036977">
    <property type="entry name" value="DNA_primase_Znf_CHC2"/>
</dbReference>
<comment type="domain">
    <text evidence="12">Contains an N-terminal zinc-binding domain, a central core domain that contains the primase activity, and a C-terminal DnaB-binding domain.</text>
</comment>
<keyword evidence="3 12" id="KW-0808">Transferase</keyword>
<comment type="function">
    <text evidence="12 13">RNA polymerase that catalyzes the synthesis of short RNA molecules used as primers for DNA polymerase during DNA replication.</text>
</comment>
<dbReference type="NCBIfam" id="TIGR01391">
    <property type="entry name" value="dnaG"/>
    <property type="match status" value="1"/>
</dbReference>
<evidence type="ECO:0000259" key="16">
    <source>
        <dbReference type="PROSITE" id="PS50880"/>
    </source>
</evidence>
<dbReference type="RefSeq" id="WP_139105727.1">
    <property type="nucleotide sequence ID" value="NZ_VDFR01000042.1"/>
</dbReference>
<dbReference type="GO" id="GO:0003899">
    <property type="term" value="F:DNA-directed RNA polymerase activity"/>
    <property type="evidence" value="ECO:0007669"/>
    <property type="project" value="UniProtKB-UniRule"/>
</dbReference>
<dbReference type="GO" id="GO:0000428">
    <property type="term" value="C:DNA-directed RNA polymerase complex"/>
    <property type="evidence" value="ECO:0007669"/>
    <property type="project" value="UniProtKB-KW"/>
</dbReference>
<dbReference type="GO" id="GO:0003677">
    <property type="term" value="F:DNA binding"/>
    <property type="evidence" value="ECO:0007669"/>
    <property type="project" value="UniProtKB-KW"/>
</dbReference>
<dbReference type="InterPro" id="IPR037068">
    <property type="entry name" value="DNA_primase_core_N_sf"/>
</dbReference>
<feature type="domain" description="Toprim" evidence="16">
    <location>
        <begin position="263"/>
        <end position="351"/>
    </location>
</feature>
<dbReference type="GO" id="GO:0006269">
    <property type="term" value="P:DNA replication, synthesis of primer"/>
    <property type="evidence" value="ECO:0007669"/>
    <property type="project" value="UniProtKB-UniRule"/>
</dbReference>
<dbReference type="InterPro" id="IPR050219">
    <property type="entry name" value="DnaG_primase"/>
</dbReference>
<reference evidence="18 19" key="1">
    <citation type="submission" date="2019-05" db="EMBL/GenBank/DDBJ databases">
        <title>Mumia sp. nov., isolated from the intestinal contents of plateau pika (Ochotona curzoniae) in the Qinghai-Tibet plateau of China.</title>
        <authorList>
            <person name="Tian Z."/>
        </authorList>
    </citation>
    <scope>NUCLEOTIDE SEQUENCE [LARGE SCALE GENOMIC DNA]</scope>
    <source>
        <strain evidence="19">527</strain>
        <strain evidence="18">Z527</strain>
    </source>
</reference>
<dbReference type="FunFam" id="3.90.580.10:FF:000001">
    <property type="entry name" value="DNA primase"/>
    <property type="match status" value="1"/>
</dbReference>
<dbReference type="InterPro" id="IPR034151">
    <property type="entry name" value="TOPRIM_DnaG_bac"/>
</dbReference>
<gene>
    <name evidence="12" type="primary">dnaG</name>
    <name evidence="18" type="ORF">FHE65_08820</name>
    <name evidence="17" type="ORF">FHE65_23815</name>
</gene>
<dbReference type="CDD" id="cd03364">
    <property type="entry name" value="TOPRIM_DnaG_primases"/>
    <property type="match status" value="1"/>
</dbReference>
<dbReference type="Proteomes" id="UP000306740">
    <property type="component" value="Unassembled WGS sequence"/>
</dbReference>
<dbReference type="InterPro" id="IPR006295">
    <property type="entry name" value="DNA_primase_DnaG"/>
</dbReference>
<evidence type="ECO:0000256" key="11">
    <source>
        <dbReference type="ARBA" id="ARBA00023163"/>
    </source>
</evidence>
<dbReference type="Pfam" id="PF10410">
    <property type="entry name" value="DnaB_bind"/>
    <property type="match status" value="1"/>
</dbReference>
<evidence type="ECO:0000256" key="4">
    <source>
        <dbReference type="ARBA" id="ARBA00022695"/>
    </source>
</evidence>
<keyword evidence="4 12" id="KW-0548">Nucleotidyltransferase</keyword>
<evidence type="ECO:0000256" key="3">
    <source>
        <dbReference type="ARBA" id="ARBA00022679"/>
    </source>
</evidence>
<feature type="compositionally biased region" description="Basic residues" evidence="15">
    <location>
        <begin position="444"/>
        <end position="453"/>
    </location>
</feature>
<dbReference type="SUPFAM" id="SSF56731">
    <property type="entry name" value="DNA primase core"/>
    <property type="match status" value="1"/>
</dbReference>
<dbReference type="EMBL" id="VDFR01000042">
    <property type="protein sequence ID" value="TNC47756.1"/>
    <property type="molecule type" value="Genomic_DNA"/>
</dbReference>
<protein>
    <recommendedName>
        <fullName evidence="12 13">DNA primase</fullName>
        <ecNumber evidence="12">2.7.7.101</ecNumber>
    </recommendedName>
</protein>
<evidence type="ECO:0000256" key="9">
    <source>
        <dbReference type="ARBA" id="ARBA00022842"/>
    </source>
</evidence>
<evidence type="ECO:0000256" key="15">
    <source>
        <dbReference type="SAM" id="MobiDB-lite"/>
    </source>
</evidence>
<dbReference type="PROSITE" id="PS50880">
    <property type="entry name" value="TOPRIM"/>
    <property type="match status" value="1"/>
</dbReference>
<name>A0A5C4MQ96_9ACTN</name>
<dbReference type="HAMAP" id="MF_00974">
    <property type="entry name" value="DNA_primase_DnaG"/>
    <property type="match status" value="1"/>
</dbReference>
<evidence type="ECO:0000256" key="2">
    <source>
        <dbReference type="ARBA" id="ARBA00022515"/>
    </source>
</evidence>
<dbReference type="Gene3D" id="3.90.580.10">
    <property type="entry name" value="Zinc finger, CHC2-type domain"/>
    <property type="match status" value="1"/>
</dbReference>
<organism evidence="18 19">
    <name type="scientific">Mumia zhuanghuii</name>
    <dbReference type="NCBI Taxonomy" id="2585211"/>
    <lineage>
        <taxon>Bacteria</taxon>
        <taxon>Bacillati</taxon>
        <taxon>Actinomycetota</taxon>
        <taxon>Actinomycetes</taxon>
        <taxon>Propionibacteriales</taxon>
        <taxon>Nocardioidaceae</taxon>
        <taxon>Mumia</taxon>
    </lineage>
</organism>
<dbReference type="PIRSF" id="PIRSF002811">
    <property type="entry name" value="DnaG"/>
    <property type="match status" value="1"/>
</dbReference>
<evidence type="ECO:0000256" key="5">
    <source>
        <dbReference type="ARBA" id="ARBA00022705"/>
    </source>
</evidence>
<dbReference type="Pfam" id="PF08278">
    <property type="entry name" value="DnaG_DnaB_bind"/>
    <property type="match status" value="1"/>
</dbReference>
<dbReference type="AlphaFoldDB" id="A0A5C4MQ96"/>
<evidence type="ECO:0000256" key="13">
    <source>
        <dbReference type="PIRNR" id="PIRNR002811"/>
    </source>
</evidence>
<dbReference type="Gene3D" id="3.90.980.10">
    <property type="entry name" value="DNA primase, catalytic core, N-terminal domain"/>
    <property type="match status" value="1"/>
</dbReference>
<dbReference type="Gene3D" id="3.40.1360.10">
    <property type="match status" value="1"/>
</dbReference>
<dbReference type="InterPro" id="IPR019475">
    <property type="entry name" value="DNA_primase_DnaB-bd"/>
</dbReference>
<comment type="similarity">
    <text evidence="12 13">Belongs to the DnaG primase family.</text>
</comment>
<dbReference type="InterPro" id="IPR002694">
    <property type="entry name" value="Znf_CHC2"/>
</dbReference>
<keyword evidence="7 12" id="KW-0863">Zinc-finger</keyword>
<keyword evidence="9" id="KW-0460">Magnesium</keyword>
<evidence type="ECO:0000256" key="12">
    <source>
        <dbReference type="HAMAP-Rule" id="MF_00974"/>
    </source>
</evidence>
<comment type="catalytic activity">
    <reaction evidence="12">
        <text>ssDNA + n NTP = ssDNA/pppN(pN)n-1 hybrid + (n-1) diphosphate.</text>
        <dbReference type="EC" id="2.7.7.101"/>
    </reaction>
</comment>
<keyword evidence="8 12" id="KW-0862">Zinc</keyword>
<dbReference type="InterPro" id="IPR006171">
    <property type="entry name" value="TOPRIM_dom"/>
</dbReference>
<keyword evidence="1 12" id="KW-0240">DNA-directed RNA polymerase</keyword>
<dbReference type="GO" id="GO:0005737">
    <property type="term" value="C:cytoplasm"/>
    <property type="evidence" value="ECO:0007669"/>
    <property type="project" value="TreeGrafter"/>
</dbReference>
<dbReference type="GO" id="GO:0008270">
    <property type="term" value="F:zinc ion binding"/>
    <property type="evidence" value="ECO:0007669"/>
    <property type="project" value="UniProtKB-UniRule"/>
</dbReference>
<accession>A0A5C4MQ96</accession>
<evidence type="ECO:0000313" key="17">
    <source>
        <dbReference type="EMBL" id="TNC39570.1"/>
    </source>
</evidence>
<keyword evidence="6 12" id="KW-0479">Metal-binding</keyword>
<comment type="subunit">
    <text evidence="12">Monomer. Interacts with DnaB.</text>
</comment>
<keyword evidence="2 12" id="KW-0639">Primosome</keyword>
<dbReference type="Pfam" id="PF13662">
    <property type="entry name" value="Toprim_4"/>
    <property type="match status" value="1"/>
</dbReference>
<evidence type="ECO:0000256" key="6">
    <source>
        <dbReference type="ARBA" id="ARBA00022723"/>
    </source>
</evidence>
<dbReference type="SUPFAM" id="SSF57783">
    <property type="entry name" value="Zinc beta-ribbon"/>
    <property type="match status" value="1"/>
</dbReference>
<evidence type="ECO:0000256" key="14">
    <source>
        <dbReference type="PIRSR" id="PIRSR002811-1"/>
    </source>
</evidence>
<evidence type="ECO:0000256" key="1">
    <source>
        <dbReference type="ARBA" id="ARBA00022478"/>
    </source>
</evidence>
<feature type="zinc finger region" description="CHC2-type" evidence="12 14">
    <location>
        <begin position="41"/>
        <end position="65"/>
    </location>
</feature>
<sequence>MAGRIREDDIAAVRERARIDEVVEQYVTLRNAGGGSRKGLCPFHDEKSPSFNVTPSRGMYYCFGCGEGGDVFTFLQKIDQISFSEAVERLAAKYAITLTYVDGPAGPQRDFAQRGRLVKANAAAAEFFVDQLASGTGSLAGRQFLAERGFGRETADRFGVGFAPRDGEALFRHLVGRGFDEEDLVTAGLVARNSRGAYDRFRGRLIWPIRDASGDVVGFGARRLFDDDRIEAKYLNTPETPLYKKSQVLYGVDLARKSISQSSQAVIVEGYTDVMACHEAGVGTAVATCGTAFGDEHGRILRRLLLDHEAMRGEVIFTFDGDEAGQKAAMRAFDGDEQFVAQTYVAVQPDGLDPCDLRLQQGDAAVRELVASRIPLYRFVLRNVVARYDLDHADQRVDALRAAVELVSSVRDRGKVEQFVREIAMTVGIEIDEVRRELGDVKRRPAARTHGRPPSRTNGHVPALSADAASAATATEPAADERPARAPVPSFGESRFADERELLKVLVQYPHLLAPYAEELDTDDFTHPYAIAVWKAAATEGLPSRTDEGWGARVRGHVADPEVQRVLAHLALDPPRATGVPDATLVDALVARVQELTVTRHIAAVKSKLQRTNPLESATEYNRMFGDLVALEQQRRQLREKAIGSSLL</sequence>
<dbReference type="PANTHER" id="PTHR30313">
    <property type="entry name" value="DNA PRIMASE"/>
    <property type="match status" value="1"/>
</dbReference>
<dbReference type="Pfam" id="PF01807">
    <property type="entry name" value="Zn_ribbon_DnaG"/>
    <property type="match status" value="1"/>
</dbReference>
<comment type="cofactor">
    <cofactor evidence="12 13 14">
        <name>Zn(2+)</name>
        <dbReference type="ChEBI" id="CHEBI:29105"/>
    </cofactor>
    <text evidence="12 13 14">Binds 1 zinc ion per monomer.</text>
</comment>
<proteinExistence type="inferred from homology"/>
<dbReference type="InterPro" id="IPR013173">
    <property type="entry name" value="DNA_primase_DnaG_DnaB-bd_dom"/>
</dbReference>
<dbReference type="SMART" id="SM00766">
    <property type="entry name" value="DnaG_DnaB_bind"/>
    <property type="match status" value="1"/>
</dbReference>